<evidence type="ECO:0000313" key="3">
    <source>
        <dbReference type="Proteomes" id="UP000582016"/>
    </source>
</evidence>
<evidence type="ECO:0000313" key="2">
    <source>
        <dbReference type="EMBL" id="KAF5553584.1"/>
    </source>
</evidence>
<dbReference type="OrthoDB" id="10334633at2759"/>
<keyword evidence="3" id="KW-1185">Reference proteome</keyword>
<dbReference type="EMBL" id="JAAOAQ010000339">
    <property type="protein sequence ID" value="KAF5553584.1"/>
    <property type="molecule type" value="Genomic_DNA"/>
</dbReference>
<reference evidence="2 3" key="1">
    <citation type="submission" date="2020-05" db="EMBL/GenBank/DDBJ databases">
        <title>Identification and distribution of gene clusters putatively required for synthesis of sphingolipid metabolism inhibitors in phylogenetically diverse species of the filamentous fungus Fusarium.</title>
        <authorList>
            <person name="Kim H.-S."/>
            <person name="Busman M."/>
            <person name="Brown D.W."/>
            <person name="Divon H."/>
            <person name="Uhlig S."/>
            <person name="Proctor R.H."/>
        </authorList>
    </citation>
    <scope>NUCLEOTIDE SEQUENCE [LARGE SCALE GENOMIC DNA]</scope>
    <source>
        <strain evidence="2 3">NRRL 13617</strain>
    </source>
</reference>
<comment type="caution">
    <text evidence="2">The sequence shown here is derived from an EMBL/GenBank/DDBJ whole genome shotgun (WGS) entry which is preliminary data.</text>
</comment>
<feature type="compositionally biased region" description="Basic and acidic residues" evidence="1">
    <location>
        <begin position="59"/>
        <end position="86"/>
    </location>
</feature>
<dbReference type="AlphaFoldDB" id="A0A8H5N692"/>
<gene>
    <name evidence="2" type="ORF">FPHYL_8677</name>
</gene>
<feature type="compositionally biased region" description="Basic and acidic residues" evidence="1">
    <location>
        <begin position="94"/>
        <end position="108"/>
    </location>
</feature>
<sequence>MAITFKYHHDRSLELSCRIPGVAASNTGRRLKTTLSPIDATTTRANCSSTSARVCHLKKESAQENATHKAQEDDPDKEKSEREKLESQIQANHAKLDEIAENGEDKDQISSSNSIITEGLVVADARPAYRHDLSKFVEVSLHGQRSAN</sequence>
<feature type="region of interest" description="Disordered" evidence="1">
    <location>
        <begin position="59"/>
        <end position="113"/>
    </location>
</feature>
<evidence type="ECO:0000256" key="1">
    <source>
        <dbReference type="SAM" id="MobiDB-lite"/>
    </source>
</evidence>
<name>A0A8H5N692_9HYPO</name>
<dbReference type="Proteomes" id="UP000582016">
    <property type="component" value="Unassembled WGS sequence"/>
</dbReference>
<organism evidence="2 3">
    <name type="scientific">Fusarium phyllophilum</name>
    <dbReference type="NCBI Taxonomy" id="47803"/>
    <lineage>
        <taxon>Eukaryota</taxon>
        <taxon>Fungi</taxon>
        <taxon>Dikarya</taxon>
        <taxon>Ascomycota</taxon>
        <taxon>Pezizomycotina</taxon>
        <taxon>Sordariomycetes</taxon>
        <taxon>Hypocreomycetidae</taxon>
        <taxon>Hypocreales</taxon>
        <taxon>Nectriaceae</taxon>
        <taxon>Fusarium</taxon>
        <taxon>Fusarium fujikuroi species complex</taxon>
    </lineage>
</organism>
<proteinExistence type="predicted"/>
<accession>A0A8H5N692</accession>
<protein>
    <submittedName>
        <fullName evidence="2">Uncharacterized protein</fullName>
    </submittedName>
</protein>